<accession>A0A1G7KYP8</accession>
<dbReference type="EMBL" id="LT629690">
    <property type="protein sequence ID" value="SDF42216.1"/>
    <property type="molecule type" value="Genomic_DNA"/>
</dbReference>
<keyword evidence="10" id="KW-1185">Reference proteome</keyword>
<evidence type="ECO:0000256" key="4">
    <source>
        <dbReference type="ARBA" id="ARBA00022692"/>
    </source>
</evidence>
<keyword evidence="4 7" id="KW-0812">Transmembrane</keyword>
<dbReference type="Proteomes" id="UP000182427">
    <property type="component" value="Chromosome I"/>
</dbReference>
<dbReference type="GO" id="GO:0005886">
    <property type="term" value="C:plasma membrane"/>
    <property type="evidence" value="ECO:0007669"/>
    <property type="project" value="TreeGrafter"/>
</dbReference>
<dbReference type="RefSeq" id="WP_172838249.1">
    <property type="nucleotide sequence ID" value="NZ_LT629690.1"/>
</dbReference>
<dbReference type="PANTHER" id="PTHR48090">
    <property type="entry name" value="UNDECAPRENYL-PHOSPHATE 4-DEOXY-4-FORMAMIDO-L-ARABINOSE TRANSFERASE-RELATED"/>
    <property type="match status" value="1"/>
</dbReference>
<evidence type="ECO:0000256" key="5">
    <source>
        <dbReference type="ARBA" id="ARBA00022989"/>
    </source>
</evidence>
<organism evidence="9 10">
    <name type="scientific">Terriglobus roseus</name>
    <dbReference type="NCBI Taxonomy" id="392734"/>
    <lineage>
        <taxon>Bacteria</taxon>
        <taxon>Pseudomonadati</taxon>
        <taxon>Acidobacteriota</taxon>
        <taxon>Terriglobia</taxon>
        <taxon>Terriglobales</taxon>
        <taxon>Acidobacteriaceae</taxon>
        <taxon>Terriglobus</taxon>
    </lineage>
</organism>
<keyword evidence="5 7" id="KW-1133">Transmembrane helix</keyword>
<dbReference type="PANTHER" id="PTHR48090:SF1">
    <property type="entry name" value="PROPHAGE BACTOPRENOL GLUCOSYL TRANSFERASE HOMOLOG"/>
    <property type="match status" value="1"/>
</dbReference>
<comment type="subcellular location">
    <subcellularLocation>
        <location evidence="1">Membrane</location>
        <topology evidence="1">Multi-pass membrane protein</topology>
    </subcellularLocation>
</comment>
<evidence type="ECO:0000256" key="7">
    <source>
        <dbReference type="SAM" id="Phobius"/>
    </source>
</evidence>
<dbReference type="SUPFAM" id="SSF53448">
    <property type="entry name" value="Nucleotide-diphospho-sugar transferases"/>
    <property type="match status" value="1"/>
</dbReference>
<name>A0A1G7KYP8_9BACT</name>
<reference evidence="9 10" key="1">
    <citation type="submission" date="2016-10" db="EMBL/GenBank/DDBJ databases">
        <authorList>
            <person name="de Groot N.N."/>
        </authorList>
    </citation>
    <scope>NUCLEOTIDE SEQUENCE [LARGE SCALE GENOMIC DNA]</scope>
    <source>
        <strain evidence="9 10">GAS232</strain>
    </source>
</reference>
<dbReference type="InterPro" id="IPR050256">
    <property type="entry name" value="Glycosyltransferase_2"/>
</dbReference>
<dbReference type="GO" id="GO:0016757">
    <property type="term" value="F:glycosyltransferase activity"/>
    <property type="evidence" value="ECO:0007669"/>
    <property type="project" value="UniProtKB-KW"/>
</dbReference>
<evidence type="ECO:0000256" key="3">
    <source>
        <dbReference type="ARBA" id="ARBA00022679"/>
    </source>
</evidence>
<sequence length="330" mass="36318">MTIETPKRLRIVIPVFNDWESLNILLRELDSVAPALPYRVVVSAVDDGSIQSSEGTLTSIEHLQALDKVEIVRLSTNVGHQRAIACGLCLACDTADMDAVLIMDSDGEDPPQTIPELLAATNGKKDFCVVGARRKRSENFTFRMSYIIYKNVFKAVTGKRIGHGNFSLLSSGYASRLVMLPDLWNNLAAALMRSRLPIQQVFIDRGTRYAGKSKMNFTSLIVHGFSAISVYADTIFVRLLLATLVGAGITVVASTTAILLRLFVPAYATPGWATTVTFSLIIIVLQAFFTSLTSLLSLLNNRVQRLILPIVDYKPYVRTVETIFSRTPSA</sequence>
<proteinExistence type="predicted"/>
<dbReference type="InterPro" id="IPR001173">
    <property type="entry name" value="Glyco_trans_2-like"/>
</dbReference>
<evidence type="ECO:0000313" key="9">
    <source>
        <dbReference type="EMBL" id="SDF42216.1"/>
    </source>
</evidence>
<feature type="transmembrane region" description="Helical" evidence="7">
    <location>
        <begin position="276"/>
        <end position="299"/>
    </location>
</feature>
<dbReference type="Pfam" id="PF00535">
    <property type="entry name" value="Glycos_transf_2"/>
    <property type="match status" value="1"/>
</dbReference>
<evidence type="ECO:0000256" key="6">
    <source>
        <dbReference type="ARBA" id="ARBA00023136"/>
    </source>
</evidence>
<keyword evidence="3 9" id="KW-0808">Transferase</keyword>
<evidence type="ECO:0000259" key="8">
    <source>
        <dbReference type="Pfam" id="PF00535"/>
    </source>
</evidence>
<dbReference type="AlphaFoldDB" id="A0A1G7KYP8"/>
<protein>
    <submittedName>
        <fullName evidence="9">Glycosyltransferase involved in cell wall bisynthesis</fullName>
    </submittedName>
</protein>
<dbReference type="InterPro" id="IPR029044">
    <property type="entry name" value="Nucleotide-diphossugar_trans"/>
</dbReference>
<keyword evidence="2" id="KW-0328">Glycosyltransferase</keyword>
<keyword evidence="6 7" id="KW-0472">Membrane</keyword>
<dbReference type="Gene3D" id="3.90.550.10">
    <property type="entry name" value="Spore Coat Polysaccharide Biosynthesis Protein SpsA, Chain A"/>
    <property type="match status" value="1"/>
</dbReference>
<gene>
    <name evidence="9" type="ORF">SAMN05444167_2359</name>
</gene>
<evidence type="ECO:0000313" key="10">
    <source>
        <dbReference type="Proteomes" id="UP000182427"/>
    </source>
</evidence>
<evidence type="ECO:0000256" key="2">
    <source>
        <dbReference type="ARBA" id="ARBA00022676"/>
    </source>
</evidence>
<feature type="transmembrane region" description="Helical" evidence="7">
    <location>
        <begin position="239"/>
        <end position="264"/>
    </location>
</feature>
<feature type="domain" description="Glycosyltransferase 2-like" evidence="8">
    <location>
        <begin position="11"/>
        <end position="169"/>
    </location>
</feature>
<evidence type="ECO:0000256" key="1">
    <source>
        <dbReference type="ARBA" id="ARBA00004141"/>
    </source>
</evidence>